<proteinExistence type="predicted"/>
<sequence>MELGFYSVCLSRFTCPVDMDLALIGIVTLYLSMTVWRVGIQVLFRTGQIYNSVWPMDWIEVTRWQ</sequence>
<dbReference type="Proteomes" id="UP000234254">
    <property type="component" value="Unassembled WGS sequence"/>
</dbReference>
<accession>A0A2I1DEQ3</accession>
<evidence type="ECO:0000256" key="1">
    <source>
        <dbReference type="SAM" id="Phobius"/>
    </source>
</evidence>
<keyword evidence="1" id="KW-0812">Transmembrane</keyword>
<keyword evidence="1" id="KW-0472">Membrane</keyword>
<dbReference type="GeneID" id="36543876"/>
<evidence type="ECO:0000313" key="3">
    <source>
        <dbReference type="Proteomes" id="UP000234254"/>
    </source>
</evidence>
<dbReference type="RefSeq" id="XP_024696956.1">
    <property type="nucleotide sequence ID" value="XM_024836352.1"/>
</dbReference>
<dbReference type="VEuPathDB" id="FungiDB:P168DRAFT_286484"/>
<dbReference type="EMBL" id="MSFM01000001">
    <property type="protein sequence ID" value="PKY08362.1"/>
    <property type="molecule type" value="Genomic_DNA"/>
</dbReference>
<reference evidence="2" key="1">
    <citation type="submission" date="2016-12" db="EMBL/GenBank/DDBJ databases">
        <title>The genomes of Aspergillus section Nigri reveals drivers in fungal speciation.</title>
        <authorList>
            <consortium name="DOE Joint Genome Institute"/>
            <person name="Vesth T.C."/>
            <person name="Nybo J."/>
            <person name="Theobald S."/>
            <person name="Brandl J."/>
            <person name="Frisvad J.C."/>
            <person name="Nielsen K.F."/>
            <person name="Lyhne E.K."/>
            <person name="Kogle M.E."/>
            <person name="Kuo A."/>
            <person name="Riley R."/>
            <person name="Clum A."/>
            <person name="Nolan M."/>
            <person name="Lipzen A."/>
            <person name="Salamov A."/>
            <person name="Henrissat B."/>
            <person name="Wiebenga A."/>
            <person name="De vries R.P."/>
            <person name="Grigoriev I.V."/>
            <person name="Mortensen U.H."/>
            <person name="Andersen M.R."/>
            <person name="Baker S.E."/>
        </authorList>
    </citation>
    <scope>NUCLEOTIDE SEQUENCE</scope>
    <source>
        <strain evidence="2">IBT 28561</strain>
    </source>
</reference>
<keyword evidence="1" id="KW-1133">Transmembrane helix</keyword>
<protein>
    <submittedName>
        <fullName evidence="2">Uncharacterized protein</fullName>
    </submittedName>
</protein>
<evidence type="ECO:0000313" key="2">
    <source>
        <dbReference type="EMBL" id="PKY08362.1"/>
    </source>
</evidence>
<feature type="transmembrane region" description="Helical" evidence="1">
    <location>
        <begin position="21"/>
        <end position="40"/>
    </location>
</feature>
<dbReference type="AlphaFoldDB" id="A0A2I1DEQ3"/>
<organism evidence="2 3">
    <name type="scientific">Aspergillus campestris (strain IBT 28561)</name>
    <dbReference type="NCBI Taxonomy" id="1392248"/>
    <lineage>
        <taxon>Eukaryota</taxon>
        <taxon>Fungi</taxon>
        <taxon>Dikarya</taxon>
        <taxon>Ascomycota</taxon>
        <taxon>Pezizomycotina</taxon>
        <taxon>Eurotiomycetes</taxon>
        <taxon>Eurotiomycetidae</taxon>
        <taxon>Eurotiales</taxon>
        <taxon>Aspergillaceae</taxon>
        <taxon>Aspergillus</taxon>
        <taxon>Aspergillus subgen. Circumdati</taxon>
    </lineage>
</organism>
<name>A0A2I1DEQ3_ASPC2</name>
<keyword evidence="3" id="KW-1185">Reference proteome</keyword>
<comment type="caution">
    <text evidence="2">The sequence shown here is derived from an EMBL/GenBank/DDBJ whole genome shotgun (WGS) entry which is preliminary data.</text>
</comment>
<gene>
    <name evidence="2" type="ORF">P168DRAFT_286484</name>
</gene>